<evidence type="ECO:0000313" key="2">
    <source>
        <dbReference type="Proteomes" id="UP000291343"/>
    </source>
</evidence>
<keyword evidence="2" id="KW-1185">Reference proteome</keyword>
<protein>
    <submittedName>
        <fullName evidence="1">Uncharacterized protein</fullName>
    </submittedName>
</protein>
<reference evidence="1 2" key="1">
    <citation type="journal article" date="2017" name="Gigascience">
        <title>Genome sequence of the small brown planthopper, Laodelphax striatellus.</title>
        <authorList>
            <person name="Zhu J."/>
            <person name="Jiang F."/>
            <person name="Wang X."/>
            <person name="Yang P."/>
            <person name="Bao Y."/>
            <person name="Zhao W."/>
            <person name="Wang W."/>
            <person name="Lu H."/>
            <person name="Wang Q."/>
            <person name="Cui N."/>
            <person name="Li J."/>
            <person name="Chen X."/>
            <person name="Luo L."/>
            <person name="Yu J."/>
            <person name="Kang L."/>
            <person name="Cui F."/>
        </authorList>
    </citation>
    <scope>NUCLEOTIDE SEQUENCE [LARGE SCALE GENOMIC DNA]</scope>
    <source>
        <strain evidence="1">Lst14</strain>
    </source>
</reference>
<accession>A0A482XEA9</accession>
<dbReference type="EMBL" id="QKKF02011778">
    <property type="protein sequence ID" value="RZF44022.1"/>
    <property type="molecule type" value="Genomic_DNA"/>
</dbReference>
<comment type="caution">
    <text evidence="1">The sequence shown here is derived from an EMBL/GenBank/DDBJ whole genome shotgun (WGS) entry which is preliminary data.</text>
</comment>
<sequence>MDSRMSTILSSTATVGDSNFCYTPNRDDIIEVRKKLKKVPEDCARYNLDFNIIDVNINGFRIRTPQYVDAFANQLPNQRQTRDNWSTNF</sequence>
<dbReference type="InParanoid" id="A0A482XEA9"/>
<dbReference type="AlphaFoldDB" id="A0A482XEA9"/>
<name>A0A482XEA9_LAOST</name>
<dbReference type="Proteomes" id="UP000291343">
    <property type="component" value="Unassembled WGS sequence"/>
</dbReference>
<gene>
    <name evidence="1" type="ORF">LSTR_LSTR007294</name>
</gene>
<evidence type="ECO:0000313" key="1">
    <source>
        <dbReference type="EMBL" id="RZF44022.1"/>
    </source>
</evidence>
<proteinExistence type="predicted"/>
<organism evidence="1 2">
    <name type="scientific">Laodelphax striatellus</name>
    <name type="common">Small brown planthopper</name>
    <name type="synonym">Delphax striatella</name>
    <dbReference type="NCBI Taxonomy" id="195883"/>
    <lineage>
        <taxon>Eukaryota</taxon>
        <taxon>Metazoa</taxon>
        <taxon>Ecdysozoa</taxon>
        <taxon>Arthropoda</taxon>
        <taxon>Hexapoda</taxon>
        <taxon>Insecta</taxon>
        <taxon>Pterygota</taxon>
        <taxon>Neoptera</taxon>
        <taxon>Paraneoptera</taxon>
        <taxon>Hemiptera</taxon>
        <taxon>Auchenorrhyncha</taxon>
        <taxon>Fulgoroidea</taxon>
        <taxon>Delphacidae</taxon>
        <taxon>Criomorphinae</taxon>
        <taxon>Laodelphax</taxon>
    </lineage>
</organism>